<comment type="caution">
    <text evidence="1">The sequence shown here is derived from an EMBL/GenBank/DDBJ whole genome shotgun (WGS) entry which is preliminary data.</text>
</comment>
<organism evidence="1 2">
    <name type="scientific">Flavobacterium plurextorum</name>
    <dbReference type="NCBI Taxonomy" id="1114867"/>
    <lineage>
        <taxon>Bacteria</taxon>
        <taxon>Pseudomonadati</taxon>
        <taxon>Bacteroidota</taxon>
        <taxon>Flavobacteriia</taxon>
        <taxon>Flavobacteriales</taxon>
        <taxon>Flavobacteriaceae</taxon>
        <taxon>Flavobacterium</taxon>
    </lineage>
</organism>
<dbReference type="RefSeq" id="WP_089059388.1">
    <property type="nucleotide sequence ID" value="NZ_MUHD01000036.1"/>
</dbReference>
<protein>
    <recommendedName>
        <fullName evidence="3">Outer membrane autotransporter barrel domain-containing protein</fullName>
    </recommendedName>
</protein>
<accession>A0ABX4CR29</accession>
<reference evidence="1 2" key="1">
    <citation type="submission" date="2016-11" db="EMBL/GenBank/DDBJ databases">
        <title>Whole genomes of Flavobacteriaceae.</title>
        <authorList>
            <person name="Stine C."/>
            <person name="Li C."/>
            <person name="Tadesse D."/>
        </authorList>
    </citation>
    <scope>NUCLEOTIDE SEQUENCE [LARGE SCALE GENOMIC DNA]</scope>
    <source>
        <strain evidence="1 2">CCUG 60112</strain>
    </source>
</reference>
<proteinExistence type="predicted"/>
<gene>
    <name evidence="1" type="ORF">B0A81_18560</name>
</gene>
<name>A0ABX4CR29_9FLAO</name>
<sequence>MITTKLKNRFKSFAAGNILDKFAQTEPNKAFVKNDTADFAFQVNPAGIRAGKKLGIFVELGYGHRGIISAGLNYKF</sequence>
<evidence type="ECO:0000313" key="1">
    <source>
        <dbReference type="EMBL" id="OXB03334.1"/>
    </source>
</evidence>
<evidence type="ECO:0008006" key="3">
    <source>
        <dbReference type="Google" id="ProtNLM"/>
    </source>
</evidence>
<keyword evidence="2" id="KW-1185">Reference proteome</keyword>
<evidence type="ECO:0000313" key="2">
    <source>
        <dbReference type="Proteomes" id="UP000198381"/>
    </source>
</evidence>
<dbReference type="Proteomes" id="UP000198381">
    <property type="component" value="Unassembled WGS sequence"/>
</dbReference>
<dbReference type="EMBL" id="MUHD01000036">
    <property type="protein sequence ID" value="OXB03334.1"/>
    <property type="molecule type" value="Genomic_DNA"/>
</dbReference>